<dbReference type="AlphaFoldDB" id="A0A1V9G1G7"/>
<dbReference type="Pfam" id="PF00368">
    <property type="entry name" value="HMG-CoA_red"/>
    <property type="match status" value="1"/>
</dbReference>
<dbReference type="PROSITE" id="PS50065">
    <property type="entry name" value="HMG_COA_REDUCTASE_4"/>
    <property type="match status" value="1"/>
</dbReference>
<evidence type="ECO:0000313" key="5">
    <source>
        <dbReference type="Proteomes" id="UP000192796"/>
    </source>
</evidence>
<evidence type="ECO:0000313" key="4">
    <source>
        <dbReference type="EMBL" id="OQP64463.1"/>
    </source>
</evidence>
<dbReference type="Pfam" id="PF01636">
    <property type="entry name" value="APH"/>
    <property type="match status" value="1"/>
</dbReference>
<dbReference type="RefSeq" id="WP_081147082.1">
    <property type="nucleotide sequence ID" value="NZ_LVYD01000042.1"/>
</dbReference>
<dbReference type="InterPro" id="IPR023074">
    <property type="entry name" value="HMG_CoA_Rdtase_cat_sf"/>
</dbReference>
<dbReference type="InterPro" id="IPR009029">
    <property type="entry name" value="HMG_CoA_Rdtase_sub-bd_dom_sf"/>
</dbReference>
<organism evidence="4 5">
    <name type="scientific">Niastella vici</name>
    <dbReference type="NCBI Taxonomy" id="1703345"/>
    <lineage>
        <taxon>Bacteria</taxon>
        <taxon>Pseudomonadati</taxon>
        <taxon>Bacteroidota</taxon>
        <taxon>Chitinophagia</taxon>
        <taxon>Chitinophagales</taxon>
        <taxon>Chitinophagaceae</taxon>
        <taxon>Niastella</taxon>
    </lineage>
</organism>
<dbReference type="InterPro" id="IPR023076">
    <property type="entry name" value="HMG_CoA_Rdtase_CS"/>
</dbReference>
<protein>
    <recommendedName>
        <fullName evidence="3">Aminoglycoside phosphotransferase domain-containing protein</fullName>
    </recommendedName>
</protein>
<proteinExistence type="inferred from homology"/>
<dbReference type="Gene3D" id="3.90.770.10">
    <property type="entry name" value="3-hydroxy-3-methylglutaryl-coenzyme A Reductase, Chain A, domain 2"/>
    <property type="match status" value="1"/>
</dbReference>
<dbReference type="PANTHER" id="PTHR10572:SF24">
    <property type="entry name" value="3-HYDROXY-3-METHYLGLUTARYL-COENZYME A REDUCTASE"/>
    <property type="match status" value="1"/>
</dbReference>
<sequence>MENYPIVPGRGLVTPTSTQLRHDYLKELGYCTQHISTSGLLHVDIQNKIESYIGSVEIPIGLVGPVLHIAEGKEEWVYAGAATLEGALVASMNRGAKAASLSGGIKTTFIHQKMSRCPLFIFDEPAAAGKFYNWLPAKFQVIKKEAEKYSNHAQLLSVEPIIVDNVVHTRFYYRTGDASGQNMTTTCTWHALLFIVDLFGKETGIVIKNYIIEGNGSSDKKVSLHSVSNGRGVKVMAECHLDEAAIINVLRTTSGDIMNYFAPSVILAKMDNMFGYNINVANTVAAIFAATGQDLGSLHESSVGLLHVEKTATGLYLSLCLPTLVIGTVGGGTSVPKQKEVLELMKCYGKDKLERFSQLIAAFALSLEISTYAAIVSGAFAKAHEKLGRNKPVNWLTRSELNKNLITEIIGKQSPEYNALSICFEEQEMDNGIITNLTRKTSNKLIGFFPFTAKDDRTELSLLVKSKATDQDVIKGLHALAASVDPVLSDLIYNYRNFTEYHNCHLKELFVYEDLHTNGLFVTPGYYGKKEDHQREIYLLITEFLDERAMYLFNAENNPEMWRPEDISKMIATITAIHKYYYLKAENIPEHLVQLFDPARSAPLYEKLISIIIKDEIDPVRIAQLERLPGFLQDIKTGIAENTLPVCLIHNDLNPRNAAIRMNGEACIYDWELVVKNIPHRDVVEFLAFVIIDPQDAAFLKKYLGLHAAAWGREITDNVWLRGYVHALKELLVCRMTFYKASEILMKLKFPNRVLDNCFAMLGHVEGML</sequence>
<dbReference type="OrthoDB" id="9794902at2"/>
<dbReference type="InterPro" id="IPR002202">
    <property type="entry name" value="HMG_CoA_Rdtase"/>
</dbReference>
<accession>A0A1V9G1G7</accession>
<dbReference type="InterPro" id="IPR009023">
    <property type="entry name" value="HMG_CoA_Rdtase_NAD(P)-bd_sf"/>
</dbReference>
<dbReference type="Gene3D" id="3.30.70.420">
    <property type="entry name" value="Hydroxymethylglutaryl-CoA reductase, class I/II, NAD/NADP-binding domain"/>
    <property type="match status" value="1"/>
</dbReference>
<evidence type="ECO:0000256" key="1">
    <source>
        <dbReference type="ARBA" id="ARBA00007661"/>
    </source>
</evidence>
<dbReference type="STRING" id="1703345.A3860_21075"/>
<keyword evidence="5" id="KW-1185">Reference proteome</keyword>
<evidence type="ECO:0000259" key="3">
    <source>
        <dbReference type="Pfam" id="PF01636"/>
    </source>
</evidence>
<dbReference type="PRINTS" id="PR00071">
    <property type="entry name" value="HMGCOARDTASE"/>
</dbReference>
<evidence type="ECO:0000256" key="2">
    <source>
        <dbReference type="ARBA" id="ARBA00023002"/>
    </source>
</evidence>
<dbReference type="SUPFAM" id="SSF55035">
    <property type="entry name" value="NAD-binding domain of HMG-CoA reductase"/>
    <property type="match status" value="1"/>
</dbReference>
<dbReference type="GO" id="GO:0015936">
    <property type="term" value="P:coenzyme A metabolic process"/>
    <property type="evidence" value="ECO:0007669"/>
    <property type="project" value="InterPro"/>
</dbReference>
<dbReference type="SUPFAM" id="SSF56542">
    <property type="entry name" value="Substrate-binding domain of HMG-CoA reductase"/>
    <property type="match status" value="1"/>
</dbReference>
<dbReference type="SUPFAM" id="SSF56112">
    <property type="entry name" value="Protein kinase-like (PK-like)"/>
    <property type="match status" value="1"/>
</dbReference>
<name>A0A1V9G1G7_9BACT</name>
<dbReference type="Gene3D" id="3.90.1200.10">
    <property type="match status" value="1"/>
</dbReference>
<dbReference type="EMBL" id="LVYD01000042">
    <property type="protein sequence ID" value="OQP64463.1"/>
    <property type="molecule type" value="Genomic_DNA"/>
</dbReference>
<gene>
    <name evidence="4" type="ORF">A3860_21075</name>
</gene>
<dbReference type="Proteomes" id="UP000192796">
    <property type="component" value="Unassembled WGS sequence"/>
</dbReference>
<dbReference type="InterPro" id="IPR002575">
    <property type="entry name" value="Aminoglycoside_PTrfase"/>
</dbReference>
<feature type="domain" description="Aminoglycoside phosphotransferase" evidence="3">
    <location>
        <begin position="511"/>
        <end position="711"/>
    </location>
</feature>
<dbReference type="GO" id="GO:0004420">
    <property type="term" value="F:hydroxymethylglutaryl-CoA reductase (NADPH) activity"/>
    <property type="evidence" value="ECO:0007669"/>
    <property type="project" value="InterPro"/>
</dbReference>
<comment type="similarity">
    <text evidence="1">Belongs to the HMG-CoA reductase family.</text>
</comment>
<dbReference type="InterPro" id="IPR011009">
    <property type="entry name" value="Kinase-like_dom_sf"/>
</dbReference>
<keyword evidence="2" id="KW-0560">Oxidoreductase</keyword>
<dbReference type="PROSITE" id="PS00318">
    <property type="entry name" value="HMG_COA_REDUCTASE_2"/>
    <property type="match status" value="1"/>
</dbReference>
<comment type="caution">
    <text evidence="4">The sequence shown here is derived from an EMBL/GenBank/DDBJ whole genome shotgun (WGS) entry which is preliminary data.</text>
</comment>
<reference evidence="4 5" key="1">
    <citation type="submission" date="2016-03" db="EMBL/GenBank/DDBJ databases">
        <title>Niastella vici sp. nov., isolated from farmland soil.</title>
        <authorList>
            <person name="Chen L."/>
            <person name="Wang D."/>
            <person name="Yang S."/>
            <person name="Wang G."/>
        </authorList>
    </citation>
    <scope>NUCLEOTIDE SEQUENCE [LARGE SCALE GENOMIC DNA]</scope>
    <source>
        <strain evidence="4 5">DJ57</strain>
    </source>
</reference>
<dbReference type="PANTHER" id="PTHR10572">
    <property type="entry name" value="3-HYDROXY-3-METHYLGLUTARYL-COENZYME A REDUCTASE"/>
    <property type="match status" value="1"/>
</dbReference>